<proteinExistence type="predicted"/>
<evidence type="ECO:0000313" key="2">
    <source>
        <dbReference type="Proteomes" id="UP001281147"/>
    </source>
</evidence>
<keyword evidence="2" id="KW-1185">Reference proteome</keyword>
<name>A0ACC3NIJ1_9PEZI</name>
<gene>
    <name evidence="1" type="ORF">LTR37_006311</name>
</gene>
<dbReference type="Proteomes" id="UP001281147">
    <property type="component" value="Unassembled WGS sequence"/>
</dbReference>
<accession>A0ACC3NIJ1</accession>
<evidence type="ECO:0000313" key="1">
    <source>
        <dbReference type="EMBL" id="KAK3716681.1"/>
    </source>
</evidence>
<sequence length="389" mass="43365">MIGSGRRRTGPLILAVTIFLVEVGFTIWGLGAIHIVEIPQTFRGSEKPSHLPCWNLAGANDTLVVLRTGATELLDKLPAHLDTSARCFPNYVVYSDYEEYYHGQLIVDTLDSISQNIREEHPDFELYRRLKSDGRSALRDGAFRGGNAAVNGMGKPSGNSENPGWKLDKWKFLPMVNRTLYDFPDMKWYIFTEVDAYVSWSTMLQYLSTLDATQLVYAGQSMSVGADYFIYGGAGIIMSRSALQAVVAHYSSHKKDLEDVTDRHWAGDAVLGKAFKDAGVSLTNIWPMMQSDYPGWLTYLPLNGGSMEDGIAEAWCNPVATFHHVSPKAVRDLWYAEQEWTMIQTNASHLLVPSERLIANALVSIERRPYSTATGCVRSLYPTTDGTIT</sequence>
<reference evidence="1" key="1">
    <citation type="submission" date="2023-07" db="EMBL/GenBank/DDBJ databases">
        <title>Black Yeasts Isolated from many extreme environments.</title>
        <authorList>
            <person name="Coleine C."/>
            <person name="Stajich J.E."/>
            <person name="Selbmann L."/>
        </authorList>
    </citation>
    <scope>NUCLEOTIDE SEQUENCE</scope>
    <source>
        <strain evidence="1">CCFEE 5714</strain>
    </source>
</reference>
<protein>
    <submittedName>
        <fullName evidence="1">Uncharacterized protein</fullName>
    </submittedName>
</protein>
<dbReference type="EMBL" id="JAUTXU010000041">
    <property type="protein sequence ID" value="KAK3716681.1"/>
    <property type="molecule type" value="Genomic_DNA"/>
</dbReference>
<comment type="caution">
    <text evidence="1">The sequence shown here is derived from an EMBL/GenBank/DDBJ whole genome shotgun (WGS) entry which is preliminary data.</text>
</comment>
<organism evidence="1 2">
    <name type="scientific">Vermiconidia calcicola</name>
    <dbReference type="NCBI Taxonomy" id="1690605"/>
    <lineage>
        <taxon>Eukaryota</taxon>
        <taxon>Fungi</taxon>
        <taxon>Dikarya</taxon>
        <taxon>Ascomycota</taxon>
        <taxon>Pezizomycotina</taxon>
        <taxon>Dothideomycetes</taxon>
        <taxon>Dothideomycetidae</taxon>
        <taxon>Mycosphaerellales</taxon>
        <taxon>Extremaceae</taxon>
        <taxon>Vermiconidia</taxon>
    </lineage>
</organism>